<sequence>MPNYECRPEWPLDLRLAEDARFCSACWVELLEAKLHRAEPEEFDNLYDLLLKAKQDEARDTWAVANRKLDFETRRRR</sequence>
<dbReference type="EMBL" id="DWYC01000075">
    <property type="protein sequence ID" value="HJB57574.1"/>
    <property type="molecule type" value="Genomic_DNA"/>
</dbReference>
<comment type="caution">
    <text evidence="1">The sequence shown here is derived from an EMBL/GenBank/DDBJ whole genome shotgun (WGS) entry which is preliminary data.</text>
</comment>
<reference evidence="1" key="2">
    <citation type="submission" date="2021-04" db="EMBL/GenBank/DDBJ databases">
        <authorList>
            <person name="Gilroy R."/>
        </authorList>
    </citation>
    <scope>NUCLEOTIDE SEQUENCE</scope>
    <source>
        <strain evidence="1">CHK189-11263</strain>
    </source>
</reference>
<organism evidence="1 2">
    <name type="scientific">Candidatus Flavonifractor intestinipullorum</name>
    <dbReference type="NCBI Taxonomy" id="2838587"/>
    <lineage>
        <taxon>Bacteria</taxon>
        <taxon>Bacillati</taxon>
        <taxon>Bacillota</taxon>
        <taxon>Clostridia</taxon>
        <taxon>Eubacteriales</taxon>
        <taxon>Oscillospiraceae</taxon>
        <taxon>Flavonifractor</taxon>
    </lineage>
</organism>
<evidence type="ECO:0000313" key="1">
    <source>
        <dbReference type="EMBL" id="HJB57574.1"/>
    </source>
</evidence>
<reference evidence="1" key="1">
    <citation type="journal article" date="2021" name="PeerJ">
        <title>Extensive microbial diversity within the chicken gut microbiome revealed by metagenomics and culture.</title>
        <authorList>
            <person name="Gilroy R."/>
            <person name="Ravi A."/>
            <person name="Getino M."/>
            <person name="Pursley I."/>
            <person name="Horton D.L."/>
            <person name="Alikhan N.F."/>
            <person name="Baker D."/>
            <person name="Gharbi K."/>
            <person name="Hall N."/>
            <person name="Watson M."/>
            <person name="Adriaenssens E.M."/>
            <person name="Foster-Nyarko E."/>
            <person name="Jarju S."/>
            <person name="Secka A."/>
            <person name="Antonio M."/>
            <person name="Oren A."/>
            <person name="Chaudhuri R.R."/>
            <person name="La Ragione R."/>
            <person name="Hildebrand F."/>
            <person name="Pallen M.J."/>
        </authorList>
    </citation>
    <scope>NUCLEOTIDE SEQUENCE</scope>
    <source>
        <strain evidence="1">CHK189-11263</strain>
    </source>
</reference>
<proteinExistence type="predicted"/>
<dbReference type="Proteomes" id="UP000824208">
    <property type="component" value="Unassembled WGS sequence"/>
</dbReference>
<protein>
    <submittedName>
        <fullName evidence="1">Uncharacterized protein</fullName>
    </submittedName>
</protein>
<gene>
    <name evidence="1" type="ORF">H9714_08485</name>
</gene>
<evidence type="ECO:0000313" key="2">
    <source>
        <dbReference type="Proteomes" id="UP000824208"/>
    </source>
</evidence>
<accession>A0A9D2MC82</accession>
<dbReference type="AlphaFoldDB" id="A0A9D2MC82"/>
<name>A0A9D2MC82_9FIRM</name>